<feature type="transmembrane region" description="Helical" evidence="8">
    <location>
        <begin position="168"/>
        <end position="185"/>
    </location>
</feature>
<evidence type="ECO:0000313" key="12">
    <source>
        <dbReference type="Proteomes" id="UP000553980"/>
    </source>
</evidence>
<evidence type="ECO:0000256" key="1">
    <source>
        <dbReference type="ARBA" id="ARBA00004651"/>
    </source>
</evidence>
<reference evidence="9 12" key="3">
    <citation type="submission" date="2020-08" db="EMBL/GenBank/DDBJ databases">
        <title>Genomic Encyclopedia of Type Strains, Phase IV (KMG-IV): sequencing the most valuable type-strain genomes for metagenomic binning, comparative biology and taxonomic classification.</title>
        <authorList>
            <person name="Goeker M."/>
        </authorList>
    </citation>
    <scope>NUCLEOTIDE SEQUENCE [LARGE SCALE GENOMIC DNA]</scope>
    <source>
        <strain evidence="9 12">DSM 23868</strain>
    </source>
</reference>
<reference evidence="10" key="2">
    <citation type="submission" date="2019-06" db="EMBL/GenBank/DDBJ databases">
        <authorList>
            <person name="Hu M."/>
        </authorList>
    </citation>
    <scope>NUCLEOTIDE SEQUENCE</scope>
    <source>
        <strain evidence="10">08RB2639</strain>
    </source>
</reference>
<evidence type="ECO:0000256" key="4">
    <source>
        <dbReference type="ARBA" id="ARBA00022475"/>
    </source>
</evidence>
<evidence type="ECO:0000313" key="11">
    <source>
        <dbReference type="Proteomes" id="UP000313390"/>
    </source>
</evidence>
<dbReference type="PANTHER" id="PTHR30269">
    <property type="entry name" value="TRANSMEMBRANE PROTEIN YFCA"/>
    <property type="match status" value="1"/>
</dbReference>
<sequence length="251" mass="26490">MTYSFSLILTIAITFLGAGFVKGVTGMGLPTVAMGILGALISPLAAASLLIVPSFITNLWQLLAGPSFGKLVIRLWSMMLAITVGTIAGTAVLVGGNIAITTSMLGLSLVIYATYTLFARQLQVPARLERLLSPVAGLLTGLIAGATGIFVIPAVPYLQALGLRKDDLVQSLGLSFTISTAALAVGLSSRQAYSGELLLVSVLAIVPSLVGMFLGQACRRRIRPENFRQWFLIGLMFLGLEMALRPLFSMS</sequence>
<dbReference type="AlphaFoldDB" id="A0A5C5CKZ9"/>
<organism evidence="10 11">
    <name type="scientific">Brucella pecoris</name>
    <dbReference type="NCBI Taxonomy" id="867683"/>
    <lineage>
        <taxon>Bacteria</taxon>
        <taxon>Pseudomonadati</taxon>
        <taxon>Pseudomonadota</taxon>
        <taxon>Alphaproteobacteria</taxon>
        <taxon>Hyphomicrobiales</taxon>
        <taxon>Brucellaceae</taxon>
        <taxon>Brucella/Ochrobactrum group</taxon>
        <taxon>Brucella</taxon>
    </lineage>
</organism>
<comment type="subcellular location">
    <subcellularLocation>
        <location evidence="1 8">Cell membrane</location>
        <topology evidence="1 8">Multi-pass membrane protein</topology>
    </subcellularLocation>
</comment>
<reference evidence="10 11" key="1">
    <citation type="journal article" date="2011" name="Int. J. Syst. Evol. Microbiol.">
        <title>Ochrobactrum pecoris sp. nov., isolated from farm animals.</title>
        <authorList>
            <person name="Kampfer P."/>
            <person name="Huber B."/>
            <person name="Busse H.J."/>
            <person name="Scholz H.C."/>
            <person name="Tomaso H."/>
            <person name="Hotzel H."/>
            <person name="Melzer F."/>
        </authorList>
    </citation>
    <scope>NUCLEOTIDE SEQUENCE [LARGE SCALE GENOMIC DNA]</scope>
    <source>
        <strain evidence="10 11">08RB2639</strain>
    </source>
</reference>
<evidence type="ECO:0000256" key="6">
    <source>
        <dbReference type="ARBA" id="ARBA00022989"/>
    </source>
</evidence>
<dbReference type="OrthoDB" id="9800873at2"/>
<comment type="similarity">
    <text evidence="2 8">Belongs to the 4-toluene sulfonate uptake permease (TSUP) (TC 2.A.102) family.</text>
</comment>
<dbReference type="EMBL" id="VEWK01000006">
    <property type="protein sequence ID" value="TNV11775.1"/>
    <property type="molecule type" value="Genomic_DNA"/>
</dbReference>
<feature type="transmembrane region" description="Helical" evidence="8">
    <location>
        <begin position="33"/>
        <end position="59"/>
    </location>
</feature>
<dbReference type="PANTHER" id="PTHR30269:SF32">
    <property type="entry name" value="MEMBRANE TRANSPORTER PROTEIN-RELATED"/>
    <property type="match status" value="1"/>
</dbReference>
<keyword evidence="6 8" id="KW-1133">Transmembrane helix</keyword>
<proteinExistence type="inferred from homology"/>
<keyword evidence="5 8" id="KW-0812">Transmembrane</keyword>
<evidence type="ECO:0000313" key="10">
    <source>
        <dbReference type="EMBL" id="TNV11775.1"/>
    </source>
</evidence>
<dbReference type="RefSeq" id="WP_140021170.1">
    <property type="nucleotide sequence ID" value="NZ_JACIEX010000001.1"/>
</dbReference>
<protein>
    <recommendedName>
        <fullName evidence="8">Probable membrane transporter protein</fullName>
    </recommendedName>
</protein>
<feature type="transmembrane region" description="Helical" evidence="8">
    <location>
        <begin position="229"/>
        <end position="248"/>
    </location>
</feature>
<dbReference type="Pfam" id="PF01925">
    <property type="entry name" value="TauE"/>
    <property type="match status" value="1"/>
</dbReference>
<keyword evidence="4 8" id="KW-1003">Cell membrane</keyword>
<evidence type="ECO:0000256" key="7">
    <source>
        <dbReference type="ARBA" id="ARBA00023136"/>
    </source>
</evidence>
<comment type="caution">
    <text evidence="10">The sequence shown here is derived from an EMBL/GenBank/DDBJ whole genome shotgun (WGS) entry which is preliminary data.</text>
</comment>
<evidence type="ECO:0000256" key="3">
    <source>
        <dbReference type="ARBA" id="ARBA00022448"/>
    </source>
</evidence>
<dbReference type="InterPro" id="IPR052017">
    <property type="entry name" value="TSUP"/>
</dbReference>
<keyword evidence="7 8" id="KW-0472">Membrane</keyword>
<dbReference type="Proteomes" id="UP000553980">
    <property type="component" value="Unassembled WGS sequence"/>
</dbReference>
<evidence type="ECO:0000313" key="9">
    <source>
        <dbReference type="EMBL" id="MBB4091690.1"/>
    </source>
</evidence>
<dbReference type="Proteomes" id="UP000313390">
    <property type="component" value="Unassembled WGS sequence"/>
</dbReference>
<dbReference type="GO" id="GO:0005886">
    <property type="term" value="C:plasma membrane"/>
    <property type="evidence" value="ECO:0007669"/>
    <property type="project" value="UniProtKB-SubCell"/>
</dbReference>
<feature type="transmembrane region" description="Helical" evidence="8">
    <location>
        <begin position="131"/>
        <end position="156"/>
    </location>
</feature>
<accession>A0A5C5CKZ9</accession>
<evidence type="ECO:0000256" key="5">
    <source>
        <dbReference type="ARBA" id="ARBA00022692"/>
    </source>
</evidence>
<keyword evidence="3" id="KW-0813">Transport</keyword>
<keyword evidence="12" id="KW-1185">Reference proteome</keyword>
<gene>
    <name evidence="10" type="ORF">FIB18_13270</name>
    <name evidence="9" type="ORF">GGQ79_000163</name>
</gene>
<name>A0A5C5CKZ9_9HYPH</name>
<evidence type="ECO:0000256" key="8">
    <source>
        <dbReference type="RuleBase" id="RU363041"/>
    </source>
</evidence>
<dbReference type="EMBL" id="JACIEX010000001">
    <property type="protein sequence ID" value="MBB4091690.1"/>
    <property type="molecule type" value="Genomic_DNA"/>
</dbReference>
<evidence type="ECO:0000256" key="2">
    <source>
        <dbReference type="ARBA" id="ARBA00009142"/>
    </source>
</evidence>
<feature type="transmembrane region" description="Helical" evidence="8">
    <location>
        <begin position="197"/>
        <end position="217"/>
    </location>
</feature>
<feature type="transmembrane region" description="Helical" evidence="8">
    <location>
        <begin position="98"/>
        <end position="119"/>
    </location>
</feature>
<feature type="transmembrane region" description="Helical" evidence="8">
    <location>
        <begin position="71"/>
        <end position="92"/>
    </location>
</feature>
<dbReference type="InterPro" id="IPR002781">
    <property type="entry name" value="TM_pro_TauE-like"/>
</dbReference>